<feature type="domain" description="ART-PolyVal-like" evidence="1">
    <location>
        <begin position="11"/>
        <end position="140"/>
    </location>
</feature>
<evidence type="ECO:0000313" key="3">
    <source>
        <dbReference type="Proteomes" id="UP001161139"/>
    </source>
</evidence>
<dbReference type="Pfam" id="PF18760">
    <property type="entry name" value="ART-PolyVal"/>
    <property type="match status" value="1"/>
</dbReference>
<dbReference type="InterPro" id="IPR049522">
    <property type="entry name" value="ART-PolyVal_dom"/>
</dbReference>
<accession>A0ABD4XW56</accession>
<evidence type="ECO:0000259" key="1">
    <source>
        <dbReference type="Pfam" id="PF18760"/>
    </source>
</evidence>
<comment type="caution">
    <text evidence="2">The sequence shown here is derived from an EMBL/GenBank/DDBJ whole genome shotgun (WGS) entry which is preliminary data.</text>
</comment>
<gene>
    <name evidence="2" type="ORF">N5D09_02255</name>
</gene>
<dbReference type="AlphaFoldDB" id="A0ABD4XW56"/>
<dbReference type="RefSeq" id="WP_279648923.1">
    <property type="nucleotide sequence ID" value="NZ_JAOCDG010000003.1"/>
</dbReference>
<evidence type="ECO:0000313" key="2">
    <source>
        <dbReference type="EMBL" id="MDH0686907.1"/>
    </source>
</evidence>
<name>A0ABD4XW56_STUST</name>
<proteinExistence type="predicted"/>
<organism evidence="2 3">
    <name type="scientific">Stutzerimonas stutzeri</name>
    <name type="common">Pseudomonas stutzeri</name>
    <dbReference type="NCBI Taxonomy" id="316"/>
    <lineage>
        <taxon>Bacteria</taxon>
        <taxon>Pseudomonadati</taxon>
        <taxon>Pseudomonadota</taxon>
        <taxon>Gammaproteobacteria</taxon>
        <taxon>Pseudomonadales</taxon>
        <taxon>Pseudomonadaceae</taxon>
        <taxon>Stutzerimonas</taxon>
    </lineage>
</organism>
<dbReference type="EMBL" id="JAOCDG010000003">
    <property type="protein sequence ID" value="MDH0686907.1"/>
    <property type="molecule type" value="Genomic_DNA"/>
</dbReference>
<protein>
    <recommendedName>
        <fullName evidence="1">ART-PolyVal-like domain-containing protein</fullName>
    </recommendedName>
</protein>
<reference evidence="2" key="1">
    <citation type="submission" date="2022-09" db="EMBL/GenBank/DDBJ databases">
        <title>Intensive care unit water sources are persistently colonized with multi-drug resistant bacteria and are the site of extensive horizontal gene transfer of antibiotic resistance genes.</title>
        <authorList>
            <person name="Diorio-Toth L."/>
        </authorList>
    </citation>
    <scope>NUCLEOTIDE SEQUENCE</scope>
    <source>
        <strain evidence="2">GD03864</strain>
    </source>
</reference>
<dbReference type="Proteomes" id="UP001161139">
    <property type="component" value="Unassembled WGS sequence"/>
</dbReference>
<sequence length="163" mass="17870">MRAPHTIEIAAFHGTKHRFETFKASPRGHFGSGIYMADRKAAEEYADPDGIVMSLAVTLTRPYHYAATFDHDLDFDSAAVDLVRQVLPDQADALIRASMHSDGLLDDSIQTALQLLGFDGLIVTYEDGSQEIVAYSPHQIEVLHSTGEPYSSPHIEAPGAMSR</sequence>